<evidence type="ECO:0000256" key="6">
    <source>
        <dbReference type="PIRSR" id="PIRSR602081-2"/>
    </source>
</evidence>
<feature type="site" description="Electron transfer via tryptophanyl radical" evidence="6">
    <location>
        <position position="104"/>
    </location>
</feature>
<evidence type="ECO:0000256" key="2">
    <source>
        <dbReference type="ARBA" id="ARBA00022630"/>
    </source>
</evidence>
<dbReference type="InterPro" id="IPR002081">
    <property type="entry name" value="Cryptochrome/DNA_photolyase_1"/>
</dbReference>
<dbReference type="Proteomes" id="UP000789572">
    <property type="component" value="Unassembled WGS sequence"/>
</dbReference>
<dbReference type="SUPFAM" id="SSF48173">
    <property type="entry name" value="Cryptochrome/photolyase FAD-binding domain"/>
    <property type="match status" value="1"/>
</dbReference>
<organism evidence="8 9">
    <name type="scientific">Paraglomus occultum</name>
    <dbReference type="NCBI Taxonomy" id="144539"/>
    <lineage>
        <taxon>Eukaryota</taxon>
        <taxon>Fungi</taxon>
        <taxon>Fungi incertae sedis</taxon>
        <taxon>Mucoromycota</taxon>
        <taxon>Glomeromycotina</taxon>
        <taxon>Glomeromycetes</taxon>
        <taxon>Paraglomerales</taxon>
        <taxon>Paraglomeraceae</taxon>
        <taxon>Paraglomus</taxon>
    </lineage>
</organism>
<keyword evidence="3 5" id="KW-0274">FAD</keyword>
<evidence type="ECO:0000256" key="5">
    <source>
        <dbReference type="PIRSR" id="PIRSR602081-1"/>
    </source>
</evidence>
<dbReference type="PRINTS" id="PR00147">
    <property type="entry name" value="DNAPHOTLYASE"/>
</dbReference>
<dbReference type="Pfam" id="PF03441">
    <property type="entry name" value="FAD_binding_7"/>
    <property type="match status" value="1"/>
</dbReference>
<comment type="similarity">
    <text evidence="1">Belongs to the DNA photolyase class-1 family.</text>
</comment>
<dbReference type="InterPro" id="IPR036134">
    <property type="entry name" value="Crypto/Photolyase_FAD-like_sf"/>
</dbReference>
<dbReference type="PANTHER" id="PTHR11455">
    <property type="entry name" value="CRYPTOCHROME"/>
    <property type="match status" value="1"/>
</dbReference>
<sequence length="167" mass="19379">IGGRQCVNAARKADGNKLQIGSKGIVSWIEELEMFQRWCEGRTGYPIVDAGMRQLNETGWMHNRVRMIVAMFLVKDLLINWPKGEKYFMQHLIDGDFANNNEGWQWCASSGADAQPNFRIFNPLLQSQKFDRDGIYIRKWVPELRNLSPKHIHDPYGLLSPKEFQQL</sequence>
<dbReference type="PANTHER" id="PTHR11455:SF9">
    <property type="entry name" value="CRYPTOCHROME CIRCADIAN CLOCK 5 ISOFORM X1"/>
    <property type="match status" value="1"/>
</dbReference>
<feature type="non-terminal residue" evidence="8">
    <location>
        <position position="1"/>
    </location>
</feature>
<dbReference type="Gene3D" id="1.10.579.10">
    <property type="entry name" value="DNA Cyclobutane Dipyrimidine Photolyase, subunit A, domain 3"/>
    <property type="match status" value="1"/>
</dbReference>
<protein>
    <submittedName>
        <fullName evidence="8">10410_t:CDS:1</fullName>
    </submittedName>
</protein>
<dbReference type="PROSITE" id="PS00394">
    <property type="entry name" value="DNA_PHOTOLYASES_1_1"/>
    <property type="match status" value="1"/>
</dbReference>
<keyword evidence="2 5" id="KW-0285">Flavoprotein</keyword>
<evidence type="ECO:0000256" key="3">
    <source>
        <dbReference type="ARBA" id="ARBA00022827"/>
    </source>
</evidence>
<gene>
    <name evidence="8" type="ORF">POCULU_LOCUS10496</name>
</gene>
<comment type="cofactor">
    <cofactor evidence="5">
        <name>FAD</name>
        <dbReference type="ChEBI" id="CHEBI:57692"/>
    </cofactor>
    <text evidence="5">Binds 1 FAD per subunit.</text>
</comment>
<evidence type="ECO:0000256" key="4">
    <source>
        <dbReference type="ARBA" id="ARBA00022991"/>
    </source>
</evidence>
<evidence type="ECO:0000313" key="9">
    <source>
        <dbReference type="Proteomes" id="UP000789572"/>
    </source>
</evidence>
<feature type="domain" description="Cryptochrome/DNA photolyase FAD-binding" evidence="7">
    <location>
        <begin position="27"/>
        <end position="158"/>
    </location>
</feature>
<dbReference type="GO" id="GO:0071949">
    <property type="term" value="F:FAD binding"/>
    <property type="evidence" value="ECO:0007669"/>
    <property type="project" value="TreeGrafter"/>
</dbReference>
<dbReference type="AlphaFoldDB" id="A0A9N9HAY4"/>
<dbReference type="OrthoDB" id="435881at2759"/>
<dbReference type="InterPro" id="IPR018394">
    <property type="entry name" value="DNA_photolyase_1_CS_C"/>
</dbReference>
<dbReference type="EMBL" id="CAJVPJ010005472">
    <property type="protein sequence ID" value="CAG8661757.1"/>
    <property type="molecule type" value="Genomic_DNA"/>
</dbReference>
<keyword evidence="9" id="KW-1185">Reference proteome</keyword>
<keyword evidence="4" id="KW-0157">Chromophore</keyword>
<dbReference type="InterPro" id="IPR005101">
    <property type="entry name" value="Cryptochr/Photolyase_FAD-bd"/>
</dbReference>
<reference evidence="8" key="1">
    <citation type="submission" date="2021-06" db="EMBL/GenBank/DDBJ databases">
        <authorList>
            <person name="Kallberg Y."/>
            <person name="Tangrot J."/>
            <person name="Rosling A."/>
        </authorList>
    </citation>
    <scope>NUCLEOTIDE SEQUENCE</scope>
    <source>
        <strain evidence="8">IA702</strain>
    </source>
</reference>
<feature type="site" description="Electron transfer via tryptophanyl radical" evidence="6">
    <location>
        <position position="81"/>
    </location>
</feature>
<name>A0A9N9HAY4_9GLOM</name>
<dbReference type="GO" id="GO:0003677">
    <property type="term" value="F:DNA binding"/>
    <property type="evidence" value="ECO:0007669"/>
    <property type="project" value="TreeGrafter"/>
</dbReference>
<evidence type="ECO:0000256" key="1">
    <source>
        <dbReference type="ARBA" id="ARBA00005862"/>
    </source>
</evidence>
<dbReference type="GO" id="GO:0003904">
    <property type="term" value="F:deoxyribodipyrimidine photo-lyase activity"/>
    <property type="evidence" value="ECO:0007669"/>
    <property type="project" value="TreeGrafter"/>
</dbReference>
<feature type="non-terminal residue" evidence="8">
    <location>
        <position position="167"/>
    </location>
</feature>
<accession>A0A9N9HAY4</accession>
<dbReference type="GO" id="GO:0006139">
    <property type="term" value="P:nucleobase-containing compound metabolic process"/>
    <property type="evidence" value="ECO:0007669"/>
    <property type="project" value="UniProtKB-ARBA"/>
</dbReference>
<evidence type="ECO:0000313" key="8">
    <source>
        <dbReference type="EMBL" id="CAG8661757.1"/>
    </source>
</evidence>
<evidence type="ECO:0000259" key="7">
    <source>
        <dbReference type="Pfam" id="PF03441"/>
    </source>
</evidence>
<dbReference type="GO" id="GO:0006950">
    <property type="term" value="P:response to stress"/>
    <property type="evidence" value="ECO:0007669"/>
    <property type="project" value="UniProtKB-ARBA"/>
</dbReference>
<feature type="binding site" evidence="5">
    <location>
        <begin position="94"/>
        <end position="96"/>
    </location>
    <ligand>
        <name>FAD</name>
        <dbReference type="ChEBI" id="CHEBI:57692"/>
    </ligand>
</feature>
<proteinExistence type="inferred from homology"/>
<comment type="caution">
    <text evidence="8">The sequence shown here is derived from an EMBL/GenBank/DDBJ whole genome shotgun (WGS) entry which is preliminary data.</text>
</comment>
<feature type="site" description="Electron transfer via tryptophanyl radical" evidence="6">
    <location>
        <position position="28"/>
    </location>
</feature>